<dbReference type="GeneID" id="36401740"/>
<feature type="domain" description="Cyclic nucleotide-binding" evidence="2">
    <location>
        <begin position="121"/>
        <end position="171"/>
    </location>
</feature>
<dbReference type="PROSITE" id="PS50042">
    <property type="entry name" value="CNMP_BINDING_3"/>
    <property type="match status" value="1"/>
</dbReference>
<organism evidence="3 4">
    <name type="scientific">Plasmopara halstedii</name>
    <name type="common">Downy mildew of sunflower</name>
    <dbReference type="NCBI Taxonomy" id="4781"/>
    <lineage>
        <taxon>Eukaryota</taxon>
        <taxon>Sar</taxon>
        <taxon>Stramenopiles</taxon>
        <taxon>Oomycota</taxon>
        <taxon>Peronosporomycetes</taxon>
        <taxon>Peronosporales</taxon>
        <taxon>Peronosporaceae</taxon>
        <taxon>Plasmopara</taxon>
    </lineage>
</organism>
<dbReference type="STRING" id="4781.A0A0P1B2E4"/>
<dbReference type="InterPro" id="IPR000595">
    <property type="entry name" value="cNMP-bd_dom"/>
</dbReference>
<evidence type="ECO:0000256" key="1">
    <source>
        <dbReference type="SAM" id="MobiDB-lite"/>
    </source>
</evidence>
<feature type="region of interest" description="Disordered" evidence="1">
    <location>
        <begin position="1"/>
        <end position="49"/>
    </location>
</feature>
<dbReference type="AlphaFoldDB" id="A0A0P1B2E4"/>
<feature type="compositionally biased region" description="Basic and acidic residues" evidence="1">
    <location>
        <begin position="35"/>
        <end position="47"/>
    </location>
</feature>
<sequence>MITRSPRSSKLEKATKKYVSTNSSKEEMQFSSIENEYHGESPKRESDPSMTIMLTVGESSILRLRARTLLRISDNVSLSEHPIYEIPGVQTKLRHILLLPESARCEADYKFLDNYVQRVKFFRELPFEDRLKFLRAAKGIELGNGEVLFRIGDRADTFYCIMFGTMSVVMDFSRMAAPTLNEFEEIMNRARVQSSFLNPGGRLNLSHDATYVVRTITSTRCLAMLACC</sequence>
<dbReference type="RefSeq" id="XP_024585259.1">
    <property type="nucleotide sequence ID" value="XM_024720018.1"/>
</dbReference>
<accession>A0A0P1B2E4</accession>
<feature type="compositionally biased region" description="Polar residues" evidence="1">
    <location>
        <begin position="18"/>
        <end position="34"/>
    </location>
</feature>
<evidence type="ECO:0000313" key="3">
    <source>
        <dbReference type="EMBL" id="CEG48890.1"/>
    </source>
</evidence>
<protein>
    <submittedName>
        <fullName evidence="3">RmlC-like jelly roll fold</fullName>
    </submittedName>
</protein>
<dbReference type="Gene3D" id="2.60.120.10">
    <property type="entry name" value="Jelly Rolls"/>
    <property type="match status" value="1"/>
</dbReference>
<dbReference type="EMBL" id="CCYD01003042">
    <property type="protein sequence ID" value="CEG48890.1"/>
    <property type="molecule type" value="Genomic_DNA"/>
</dbReference>
<dbReference type="Proteomes" id="UP000054928">
    <property type="component" value="Unassembled WGS sequence"/>
</dbReference>
<evidence type="ECO:0000259" key="2">
    <source>
        <dbReference type="PROSITE" id="PS50042"/>
    </source>
</evidence>
<dbReference type="SUPFAM" id="SSF51206">
    <property type="entry name" value="cAMP-binding domain-like"/>
    <property type="match status" value="1"/>
</dbReference>
<dbReference type="InterPro" id="IPR018490">
    <property type="entry name" value="cNMP-bd_dom_sf"/>
</dbReference>
<dbReference type="InterPro" id="IPR014710">
    <property type="entry name" value="RmlC-like_jellyroll"/>
</dbReference>
<dbReference type="OrthoDB" id="2021138at2759"/>
<reference evidence="4" key="1">
    <citation type="submission" date="2014-09" db="EMBL/GenBank/DDBJ databases">
        <authorList>
            <person name="Sharma Rahul"/>
            <person name="Thines Marco"/>
        </authorList>
    </citation>
    <scope>NUCLEOTIDE SEQUENCE [LARGE SCALE GENOMIC DNA]</scope>
</reference>
<dbReference type="CDD" id="cd00038">
    <property type="entry name" value="CAP_ED"/>
    <property type="match status" value="1"/>
</dbReference>
<name>A0A0P1B2E4_PLAHL</name>
<evidence type="ECO:0000313" key="4">
    <source>
        <dbReference type="Proteomes" id="UP000054928"/>
    </source>
</evidence>
<keyword evidence="4" id="KW-1185">Reference proteome</keyword>
<proteinExistence type="predicted"/>